<protein>
    <submittedName>
        <fullName evidence="2">Aldo/keto reductase</fullName>
    </submittedName>
</protein>
<accession>A0A6G4V5P8</accession>
<keyword evidence="3" id="KW-1185">Reference proteome</keyword>
<dbReference type="GO" id="GO:0005829">
    <property type="term" value="C:cytosol"/>
    <property type="evidence" value="ECO:0007669"/>
    <property type="project" value="TreeGrafter"/>
</dbReference>
<reference evidence="2 3" key="1">
    <citation type="submission" date="2020-02" db="EMBL/GenBank/DDBJ databases">
        <title>Whole-genome analyses of novel actinobacteria.</title>
        <authorList>
            <person name="Sahin N."/>
            <person name="Gencbay T."/>
        </authorList>
    </citation>
    <scope>NUCLEOTIDE SEQUENCE [LARGE SCALE GENOMIC DNA]</scope>
    <source>
        <strain evidence="2 3">HC44</strain>
    </source>
</reference>
<dbReference type="GO" id="GO:0016491">
    <property type="term" value="F:oxidoreductase activity"/>
    <property type="evidence" value="ECO:0007669"/>
    <property type="project" value="InterPro"/>
</dbReference>
<dbReference type="Gene3D" id="3.20.20.100">
    <property type="entry name" value="NADP-dependent oxidoreductase domain"/>
    <property type="match status" value="1"/>
</dbReference>
<dbReference type="InterPro" id="IPR020471">
    <property type="entry name" value="AKR"/>
</dbReference>
<comment type="caution">
    <text evidence="2">The sequence shown here is derived from an EMBL/GenBank/DDBJ whole genome shotgun (WGS) entry which is preliminary data.</text>
</comment>
<sequence length="334" mass="35660">MPVRSRSLGRSGVQVTELAFGAAGIAGLYTPVSEEQAYAALDAAWDAGIRYFDTAPHYGIGVSERRVGAMLRGRSGYTVSTKAGRLLEPFSGGGDDLAHGFAVPATHRRVWDFSADGVRRSLEESLERLGLDRVGIVYLHDPDDHASEAFDEAYPALERLRSEGVVGAIGAGMNQAEMLTRFVRDTDVDVVLCAGRYTLLDQRALTELLPSAAERGTSVVIGGVFNSGLLADPKPGATYNYASAPQELLDQALAIKGVAERHGTTLRAAALAFPLAHPAVASVLVGTRSADEVRDTVRQFTTDVPAEFWQELREAKLLPEEAPVPVAVTGEEPS</sequence>
<feature type="domain" description="NADP-dependent oxidoreductase" evidence="1">
    <location>
        <begin position="17"/>
        <end position="315"/>
    </location>
</feature>
<dbReference type="InterPro" id="IPR023210">
    <property type="entry name" value="NADP_OxRdtase_dom"/>
</dbReference>
<dbReference type="RefSeq" id="WP_165260369.1">
    <property type="nucleotide sequence ID" value="NZ_JAAKZY010000050.1"/>
</dbReference>
<dbReference type="Proteomes" id="UP000472335">
    <property type="component" value="Unassembled WGS sequence"/>
</dbReference>
<dbReference type="AlphaFoldDB" id="A0A6G4V5P8"/>
<dbReference type="SUPFAM" id="SSF51430">
    <property type="entry name" value="NAD(P)-linked oxidoreductase"/>
    <property type="match status" value="1"/>
</dbReference>
<evidence type="ECO:0000313" key="3">
    <source>
        <dbReference type="Proteomes" id="UP000472335"/>
    </source>
</evidence>
<dbReference type="EMBL" id="JAAKZY010000050">
    <property type="protein sequence ID" value="NGO09418.1"/>
    <property type="molecule type" value="Genomic_DNA"/>
</dbReference>
<dbReference type="PANTHER" id="PTHR42686:SF1">
    <property type="entry name" value="GH17980P-RELATED"/>
    <property type="match status" value="1"/>
</dbReference>
<dbReference type="InterPro" id="IPR036812">
    <property type="entry name" value="NAD(P)_OxRdtase_dom_sf"/>
</dbReference>
<organism evidence="2 3">
    <name type="scientific">Streptomyces scabichelini</name>
    <dbReference type="NCBI Taxonomy" id="2711217"/>
    <lineage>
        <taxon>Bacteria</taxon>
        <taxon>Bacillati</taxon>
        <taxon>Actinomycetota</taxon>
        <taxon>Actinomycetes</taxon>
        <taxon>Kitasatosporales</taxon>
        <taxon>Streptomycetaceae</taxon>
        <taxon>Streptomyces</taxon>
    </lineage>
</organism>
<dbReference type="Pfam" id="PF00248">
    <property type="entry name" value="Aldo_ket_red"/>
    <property type="match status" value="1"/>
</dbReference>
<evidence type="ECO:0000313" key="2">
    <source>
        <dbReference type="EMBL" id="NGO09418.1"/>
    </source>
</evidence>
<dbReference type="CDD" id="cd19152">
    <property type="entry name" value="AKR_AKR15A"/>
    <property type="match status" value="1"/>
</dbReference>
<dbReference type="PANTHER" id="PTHR42686">
    <property type="entry name" value="GH17980P-RELATED"/>
    <property type="match status" value="1"/>
</dbReference>
<gene>
    <name evidence="2" type="ORF">G5C60_17900</name>
</gene>
<name>A0A6G4V5P8_9ACTN</name>
<evidence type="ECO:0000259" key="1">
    <source>
        <dbReference type="Pfam" id="PF00248"/>
    </source>
</evidence>
<proteinExistence type="predicted"/>